<accession>A0ABP7SLC4</accession>
<dbReference type="RefSeq" id="WP_345073777.1">
    <property type="nucleotide sequence ID" value="NZ_BAABDJ010000033.1"/>
</dbReference>
<evidence type="ECO:0000313" key="5">
    <source>
        <dbReference type="Proteomes" id="UP001500567"/>
    </source>
</evidence>
<dbReference type="Gene3D" id="2.30.42.10">
    <property type="match status" value="1"/>
</dbReference>
<evidence type="ECO:0008006" key="6">
    <source>
        <dbReference type="Google" id="ProtNLM"/>
    </source>
</evidence>
<dbReference type="PROSITE" id="PS50106">
    <property type="entry name" value="PDZ"/>
    <property type="match status" value="1"/>
</dbReference>
<dbReference type="PROSITE" id="PS50175">
    <property type="entry name" value="ASP_PROT_RETROV"/>
    <property type="match status" value="1"/>
</dbReference>
<proteinExistence type="predicted"/>
<name>A0ABP7SLC4_9BACT</name>
<evidence type="ECO:0000256" key="1">
    <source>
        <dbReference type="ARBA" id="ARBA00022801"/>
    </source>
</evidence>
<feature type="domain" description="PDZ" evidence="2">
    <location>
        <begin position="352"/>
        <end position="422"/>
    </location>
</feature>
<dbReference type="InterPro" id="IPR021109">
    <property type="entry name" value="Peptidase_aspartic_dom_sf"/>
</dbReference>
<reference evidence="5" key="1">
    <citation type="journal article" date="2019" name="Int. J. Syst. Evol. Microbiol.">
        <title>The Global Catalogue of Microorganisms (GCM) 10K type strain sequencing project: providing services to taxonomists for standard genome sequencing and annotation.</title>
        <authorList>
            <consortium name="The Broad Institute Genomics Platform"/>
            <consortium name="The Broad Institute Genome Sequencing Center for Infectious Disease"/>
            <person name="Wu L."/>
            <person name="Ma J."/>
        </authorList>
    </citation>
    <scope>NUCLEOTIDE SEQUENCE [LARGE SCALE GENOMIC DNA]</scope>
    <source>
        <strain evidence="5">JCM 17224</strain>
    </source>
</reference>
<dbReference type="SUPFAM" id="SSF50156">
    <property type="entry name" value="PDZ domain-like"/>
    <property type="match status" value="1"/>
</dbReference>
<feature type="domain" description="Peptidase A2" evidence="3">
    <location>
        <begin position="84"/>
        <end position="173"/>
    </location>
</feature>
<dbReference type="EMBL" id="BAABDJ010000033">
    <property type="protein sequence ID" value="GAA4013092.1"/>
    <property type="molecule type" value="Genomic_DNA"/>
</dbReference>
<protein>
    <recommendedName>
        <fullName evidence="6">PDZ domain-containing protein</fullName>
    </recommendedName>
</protein>
<gene>
    <name evidence="4" type="ORF">GCM10022408_27510</name>
</gene>
<keyword evidence="1" id="KW-0378">Hydrolase</keyword>
<dbReference type="Pfam" id="PF17820">
    <property type="entry name" value="PDZ_6"/>
    <property type="match status" value="1"/>
</dbReference>
<dbReference type="InterPro" id="IPR001478">
    <property type="entry name" value="PDZ"/>
</dbReference>
<organism evidence="4 5">
    <name type="scientific">Hymenobacter fastidiosus</name>
    <dbReference type="NCBI Taxonomy" id="486264"/>
    <lineage>
        <taxon>Bacteria</taxon>
        <taxon>Pseudomonadati</taxon>
        <taxon>Bacteroidota</taxon>
        <taxon>Cytophagia</taxon>
        <taxon>Cytophagales</taxon>
        <taxon>Hymenobacteraceae</taxon>
        <taxon>Hymenobacter</taxon>
    </lineage>
</organism>
<dbReference type="Pfam" id="PF13650">
    <property type="entry name" value="Asp_protease_2"/>
    <property type="match status" value="1"/>
</dbReference>
<comment type="caution">
    <text evidence="4">The sequence shown here is derived from an EMBL/GenBank/DDBJ whole genome shotgun (WGS) entry which is preliminary data.</text>
</comment>
<dbReference type="SMART" id="SM00228">
    <property type="entry name" value="PDZ"/>
    <property type="match status" value="1"/>
</dbReference>
<sequence length="437" mass="48558">MSIFPFPALLAMLPTRLLNLFLLARGRCSPGLVVLLVWLSALPGWAQMLPFQLAEHRGRRVKSSFEFHRNLIVVAVTLNGKGPYKFLLDTGVATSLITDPLLGGELNLRYKQRFRVMGAGNEAALEAFQTDSVRVEMPGVVGAHISFLVLSEDVLNLSGYIGTPIHGILGYDLFRSFVVSVNPVESSIIFADPVHYRAPRGRRWARLPLELEGSKAYITTPVSLSDSLILPLKLILDTGAGHALSVETSSDPRLLLPALRLRTQLGRGLNGFINGYLGRVAALQLGRYRLTNLLTSFPDADNVALRTDVPRNGNIGFELLKRFDLIIDYPHNCLLLRPNAKFPEPFEHDMCGFEVLATGPDYRRYIIMQVQPGSPADLAGLRSDDEIININLIPSTIFTLSQMSRIFHSYDGRQILLVVRRSGGELYTAKMQLKRQI</sequence>
<dbReference type="InterPro" id="IPR041489">
    <property type="entry name" value="PDZ_6"/>
</dbReference>
<evidence type="ECO:0000259" key="3">
    <source>
        <dbReference type="PROSITE" id="PS50175"/>
    </source>
</evidence>
<dbReference type="SUPFAM" id="SSF50630">
    <property type="entry name" value="Acid proteases"/>
    <property type="match status" value="1"/>
</dbReference>
<keyword evidence="5" id="KW-1185">Reference proteome</keyword>
<evidence type="ECO:0000259" key="2">
    <source>
        <dbReference type="PROSITE" id="PS50106"/>
    </source>
</evidence>
<dbReference type="Proteomes" id="UP001500567">
    <property type="component" value="Unassembled WGS sequence"/>
</dbReference>
<evidence type="ECO:0000313" key="4">
    <source>
        <dbReference type="EMBL" id="GAA4013092.1"/>
    </source>
</evidence>
<dbReference type="InterPro" id="IPR036034">
    <property type="entry name" value="PDZ_sf"/>
</dbReference>
<dbReference type="Gene3D" id="2.40.70.10">
    <property type="entry name" value="Acid Proteases"/>
    <property type="match status" value="2"/>
</dbReference>
<dbReference type="InterPro" id="IPR001995">
    <property type="entry name" value="Peptidase_A2_cat"/>
</dbReference>